<evidence type="ECO:0000313" key="1">
    <source>
        <dbReference type="EMBL" id="CAA9300183.1"/>
    </source>
</evidence>
<evidence type="ECO:0008006" key="2">
    <source>
        <dbReference type="Google" id="ProtNLM"/>
    </source>
</evidence>
<dbReference type="SUPFAM" id="SSF52833">
    <property type="entry name" value="Thioredoxin-like"/>
    <property type="match status" value="1"/>
</dbReference>
<organism evidence="1">
    <name type="scientific">uncultured Gemmatimonadota bacterium</name>
    <dbReference type="NCBI Taxonomy" id="203437"/>
    <lineage>
        <taxon>Bacteria</taxon>
        <taxon>Pseudomonadati</taxon>
        <taxon>Gemmatimonadota</taxon>
        <taxon>environmental samples</taxon>
    </lineage>
</organism>
<name>A0A6J4KA54_9BACT</name>
<accession>A0A6J4KA54</accession>
<dbReference type="Gene3D" id="3.40.30.10">
    <property type="entry name" value="Glutaredoxin"/>
    <property type="match status" value="1"/>
</dbReference>
<gene>
    <name evidence="1" type="ORF">AVDCRST_MAG89-411</name>
</gene>
<dbReference type="AlphaFoldDB" id="A0A6J4KA54"/>
<reference evidence="1" key="1">
    <citation type="submission" date="2020-02" db="EMBL/GenBank/DDBJ databases">
        <authorList>
            <person name="Meier V. D."/>
        </authorList>
    </citation>
    <scope>NUCLEOTIDE SEQUENCE</scope>
    <source>
        <strain evidence="1">AVDCRST_MAG89</strain>
    </source>
</reference>
<dbReference type="EMBL" id="CADCTV010000093">
    <property type="protein sequence ID" value="CAA9300183.1"/>
    <property type="molecule type" value="Genomic_DNA"/>
</dbReference>
<proteinExistence type="predicted"/>
<dbReference type="InterPro" id="IPR036249">
    <property type="entry name" value="Thioredoxin-like_sf"/>
</dbReference>
<dbReference type="Pfam" id="PF14595">
    <property type="entry name" value="Thioredoxin_9"/>
    <property type="match status" value="1"/>
</dbReference>
<protein>
    <recommendedName>
        <fullName evidence="2">Thioredoxin</fullName>
    </recommendedName>
</protein>
<sequence>MTMAATTELDLQACWNDAFTWDDYLNREVVKHAAMWKGTWQRARAPEWAVQRGREIGGRWRILVISEDWCGDAFNTIPWMARLAEALPQVELRVAKRDENPELVDAFLTNGSRSIPIAVVLRDDGTVAGRWGPRPAELQEFVLREKRAGIRAADDIYRDVRTWYARDRGETTLRQLLDIMAGG</sequence>